<dbReference type="OrthoDB" id="379355at2759"/>
<sequence length="67" mass="7469">MRSCYSHKGTSPGKHTGKCVSYDSIGKTDIQSANNGEYSYCTICGIVHKDPHKQALYPLREDQCRCT</sequence>
<keyword evidence="2" id="KW-1185">Reference proteome</keyword>
<evidence type="ECO:0000313" key="1">
    <source>
        <dbReference type="EMBL" id="CRG96321.1"/>
    </source>
</evidence>
<gene>
    <name evidence="1" type="ORF">PGAL8A_00353900</name>
</gene>
<name>A0A1J1GUV0_PLAGA</name>
<dbReference type="Proteomes" id="UP000220797">
    <property type="component" value="Unassembled WGS sequence"/>
</dbReference>
<dbReference type="EMBL" id="CVMV01000059">
    <property type="protein sequence ID" value="CRG96321.1"/>
    <property type="molecule type" value="Genomic_DNA"/>
</dbReference>
<dbReference type="GeneID" id="39732069"/>
<reference evidence="1" key="1">
    <citation type="submission" date="2015-04" db="EMBL/GenBank/DDBJ databases">
        <authorList>
            <consortium name="Pathogen Informatics"/>
        </authorList>
    </citation>
    <scope>NUCLEOTIDE SEQUENCE [LARGE SCALE GENOMIC DNA]</scope>
    <source>
        <strain evidence="1">8A</strain>
    </source>
</reference>
<dbReference type="VEuPathDB" id="PlasmoDB:PGAL8A_00353900"/>
<accession>A0A1J1GUV0</accession>
<organism evidence="1 2">
    <name type="scientific">Plasmodium gallinaceum</name>
    <dbReference type="NCBI Taxonomy" id="5849"/>
    <lineage>
        <taxon>Eukaryota</taxon>
        <taxon>Sar</taxon>
        <taxon>Alveolata</taxon>
        <taxon>Apicomplexa</taxon>
        <taxon>Aconoidasida</taxon>
        <taxon>Haemosporida</taxon>
        <taxon>Plasmodiidae</taxon>
        <taxon>Plasmodium</taxon>
        <taxon>Plasmodium (Haemamoeba)</taxon>
    </lineage>
</organism>
<proteinExistence type="predicted"/>
<comment type="caution">
    <text evidence="1">The sequence shown here is derived from an EMBL/GenBank/DDBJ whole genome shotgun (WGS) entry which is preliminary data.</text>
</comment>
<dbReference type="OMA" id="CYSHKGV"/>
<evidence type="ECO:0000313" key="2">
    <source>
        <dbReference type="Proteomes" id="UP000220797"/>
    </source>
</evidence>
<protein>
    <submittedName>
        <fullName evidence="1">Uncharacterized protein</fullName>
    </submittedName>
</protein>
<dbReference type="RefSeq" id="XP_028529126.1">
    <property type="nucleotide sequence ID" value="XM_028672589.1"/>
</dbReference>
<dbReference type="AlphaFoldDB" id="A0A1J1GUV0"/>